<dbReference type="AlphaFoldDB" id="A0A120CX80"/>
<feature type="domain" description="DprA winged helix" evidence="3">
    <location>
        <begin position="351"/>
        <end position="408"/>
    </location>
</feature>
<organism evidence="4 5">
    <name type="scientific">Hyphomicrobium sulfonivorans</name>
    <dbReference type="NCBI Taxonomy" id="121290"/>
    <lineage>
        <taxon>Bacteria</taxon>
        <taxon>Pseudomonadati</taxon>
        <taxon>Pseudomonadota</taxon>
        <taxon>Alphaproteobacteria</taxon>
        <taxon>Hyphomicrobiales</taxon>
        <taxon>Hyphomicrobiaceae</taxon>
        <taxon>Hyphomicrobium</taxon>
    </lineage>
</organism>
<reference evidence="4 5" key="1">
    <citation type="submission" date="2015-10" db="EMBL/GenBank/DDBJ databases">
        <title>Transcriptomic analysis of a linuron degrading triple-species bacterial consortium.</title>
        <authorList>
            <person name="Albers P."/>
        </authorList>
    </citation>
    <scope>NUCLEOTIDE SEQUENCE [LARGE SCALE GENOMIC DNA]</scope>
    <source>
        <strain evidence="4 5">WDL6</strain>
    </source>
</reference>
<evidence type="ECO:0000259" key="3">
    <source>
        <dbReference type="Pfam" id="PF17782"/>
    </source>
</evidence>
<dbReference type="EMBL" id="LMTR01000031">
    <property type="protein sequence ID" value="KWT70540.1"/>
    <property type="molecule type" value="Genomic_DNA"/>
</dbReference>
<sequence>MRLARSENVGPATFRDLIAHCGTPSAALERLPELSRRGGHRTSIRIAAAKDIEAELKRAKQFGARFLLIGDADYPAPLAALDAPPPVIAVKGDTDLLNRPNVGIVGSRACSAAGTRIAAQLARGIGLGGFVIASGLARGIDAAAHIAAMETGTVAVVANGLDVVYPPEHEALQRTIGERGCLVTEMPFGYVARAQSFPRRNRIISGLSLGVVIVEAARRSGSLVTARLAAEQGREVFAVPGHPLDPRAEGTNGLLKSGATLVTEADDVIAALMPLTDTPLRHFREDHPPTYPHAGAWLEAGSAAPVADRTSQRAVVANPGQASARAGLAGETLTPSNTKAVRIGANAPGPASEGRAVANDRDTIIRALGPAPIDIDSLVRTTGLSTSAVQVALIELALAGRIERHGAGLISLAMGAPSDP</sequence>
<feature type="domain" description="Smf/DprA SLOG" evidence="2">
    <location>
        <begin position="66"/>
        <end position="271"/>
    </location>
</feature>
<dbReference type="Pfam" id="PF17782">
    <property type="entry name" value="WHD_DprA"/>
    <property type="match status" value="1"/>
</dbReference>
<dbReference type="Proteomes" id="UP000059074">
    <property type="component" value="Unassembled WGS sequence"/>
</dbReference>
<dbReference type="Gene3D" id="3.40.50.450">
    <property type="match status" value="1"/>
</dbReference>
<name>A0A120CX80_HYPSL</name>
<dbReference type="SUPFAM" id="SSF102405">
    <property type="entry name" value="MCP/YpsA-like"/>
    <property type="match status" value="1"/>
</dbReference>
<keyword evidence="5" id="KW-1185">Reference proteome</keyword>
<dbReference type="InterPro" id="IPR036388">
    <property type="entry name" value="WH-like_DNA-bd_sf"/>
</dbReference>
<protein>
    <submittedName>
        <fullName evidence="4">Rossmann fold nucleotide-binding protein Smf</fullName>
    </submittedName>
</protein>
<comment type="similarity">
    <text evidence="1">Belongs to the DprA/Smf family.</text>
</comment>
<dbReference type="InterPro" id="IPR057666">
    <property type="entry name" value="DrpA_SLOG"/>
</dbReference>
<dbReference type="Pfam" id="PF02481">
    <property type="entry name" value="DNA_processg_A"/>
    <property type="match status" value="1"/>
</dbReference>
<evidence type="ECO:0000313" key="4">
    <source>
        <dbReference type="EMBL" id="KWT70540.1"/>
    </source>
</evidence>
<dbReference type="PANTHER" id="PTHR43022">
    <property type="entry name" value="PROTEIN SMF"/>
    <property type="match status" value="1"/>
</dbReference>
<dbReference type="NCBIfam" id="TIGR00732">
    <property type="entry name" value="dprA"/>
    <property type="match status" value="1"/>
</dbReference>
<evidence type="ECO:0000256" key="1">
    <source>
        <dbReference type="ARBA" id="ARBA00006525"/>
    </source>
</evidence>
<dbReference type="InterPro" id="IPR041614">
    <property type="entry name" value="DprA_WH"/>
</dbReference>
<evidence type="ECO:0000259" key="2">
    <source>
        <dbReference type="Pfam" id="PF02481"/>
    </source>
</evidence>
<evidence type="ECO:0000313" key="5">
    <source>
        <dbReference type="Proteomes" id="UP000059074"/>
    </source>
</evidence>
<gene>
    <name evidence="4" type="ORF">APY04_0984</name>
</gene>
<dbReference type="PATRIC" id="fig|121290.4.peg.3089"/>
<dbReference type="InterPro" id="IPR003488">
    <property type="entry name" value="DprA"/>
</dbReference>
<dbReference type="Gene3D" id="1.10.10.10">
    <property type="entry name" value="Winged helix-like DNA-binding domain superfamily/Winged helix DNA-binding domain"/>
    <property type="match status" value="1"/>
</dbReference>
<comment type="caution">
    <text evidence="4">The sequence shown here is derived from an EMBL/GenBank/DDBJ whole genome shotgun (WGS) entry which is preliminary data.</text>
</comment>
<dbReference type="GO" id="GO:0009294">
    <property type="term" value="P:DNA-mediated transformation"/>
    <property type="evidence" value="ECO:0007669"/>
    <property type="project" value="InterPro"/>
</dbReference>
<accession>A0A120CX80</accession>
<dbReference type="PANTHER" id="PTHR43022:SF1">
    <property type="entry name" value="PROTEIN SMF"/>
    <property type="match status" value="1"/>
</dbReference>
<dbReference type="STRING" id="121290.APY04_0984"/>
<dbReference type="OrthoDB" id="9785707at2"/>
<proteinExistence type="inferred from homology"/>
<dbReference type="Pfam" id="PF21102">
    <property type="entry name" value="DprA_N"/>
    <property type="match status" value="1"/>
</dbReference>